<dbReference type="EMBL" id="JBBYHS010000009">
    <property type="protein sequence ID" value="MEL1254091.1"/>
    <property type="molecule type" value="Genomic_DNA"/>
</dbReference>
<gene>
    <name evidence="3" type="ORF">AAEO57_09915</name>
</gene>
<reference evidence="3 4" key="1">
    <citation type="submission" date="2024-04" db="EMBL/GenBank/DDBJ databases">
        <title>Flavobacterium sp. DGU38 16S ribosomal RNA gene Genome sequencing and assembly.</title>
        <authorList>
            <person name="Park S."/>
        </authorList>
    </citation>
    <scope>NUCLEOTIDE SEQUENCE [LARGE SCALE GENOMIC DNA]</scope>
    <source>
        <strain evidence="3 4">DGU38</strain>
    </source>
</reference>
<evidence type="ECO:0000313" key="4">
    <source>
        <dbReference type="Proteomes" id="UP001485226"/>
    </source>
</evidence>
<dbReference type="Pfam" id="PF17761">
    <property type="entry name" value="DUF1016_N"/>
    <property type="match status" value="1"/>
</dbReference>
<name>A0ABU9INY1_9FLAO</name>
<dbReference type="Pfam" id="PF06250">
    <property type="entry name" value="YhcG_C"/>
    <property type="match status" value="1"/>
</dbReference>
<evidence type="ECO:0000259" key="1">
    <source>
        <dbReference type="Pfam" id="PF06250"/>
    </source>
</evidence>
<comment type="caution">
    <text evidence="3">The sequence shown here is derived from an EMBL/GenBank/DDBJ whole genome shotgun (WGS) entry which is preliminary data.</text>
</comment>
<dbReference type="PANTHER" id="PTHR30547">
    <property type="entry name" value="UNCHARACTERIZED PROTEIN YHCG-RELATED"/>
    <property type="match status" value="1"/>
</dbReference>
<evidence type="ECO:0000313" key="3">
    <source>
        <dbReference type="EMBL" id="MEL1254091.1"/>
    </source>
</evidence>
<proteinExistence type="predicted"/>
<dbReference type="InterPro" id="IPR041527">
    <property type="entry name" value="YhcG_N"/>
</dbReference>
<dbReference type="InterPro" id="IPR011856">
    <property type="entry name" value="tRNA_endonuc-like_dom_sf"/>
</dbReference>
<sequence length="322" mass="37950">MIQQQFTDIVHLIKQSRSKAVAAVNTEMINLYWNIGQYIHNRIQTAEWGKSVVKQLADFLQKSEPDLKGFSDANLWRMRQFYEVYKDTPKLAPLVREINWSNNLIIFARCKSVEEREFYLVLSKSENYSKRELERQISSSLFERTMIGNSKLAPLVREIHTELSNTFKDSYIFDFLNLPDPYSENELQQGLMKQMKNFILELGKDFIFIDQEYKLQVGNSDFYIDLLFYHRGLQCLVAFELKADKFRPEHLGQLNFYLEALDRDVKKLHENPSIGILLCTDKDSKVVEYALNRSMSSTMVAEYKIQLPDKKLLQQKMHELLE</sequence>
<protein>
    <submittedName>
        <fullName evidence="3">PDDEXK nuclease domain-containing protein</fullName>
    </submittedName>
</protein>
<feature type="domain" description="YhcG N-terminal" evidence="2">
    <location>
        <begin position="8"/>
        <end position="144"/>
    </location>
</feature>
<accession>A0ABU9INY1</accession>
<keyword evidence="4" id="KW-1185">Reference proteome</keyword>
<dbReference type="Proteomes" id="UP001485226">
    <property type="component" value="Unassembled WGS sequence"/>
</dbReference>
<dbReference type="Gene3D" id="3.40.1350.10">
    <property type="match status" value="1"/>
</dbReference>
<feature type="domain" description="YhcG PDDEXK nuclease" evidence="1">
    <location>
        <begin position="165"/>
        <end position="317"/>
    </location>
</feature>
<dbReference type="InterPro" id="IPR009362">
    <property type="entry name" value="YhcG_C"/>
</dbReference>
<dbReference type="InterPro" id="IPR053148">
    <property type="entry name" value="PD-DEXK-like_domain"/>
</dbReference>
<evidence type="ECO:0000259" key="2">
    <source>
        <dbReference type="Pfam" id="PF17761"/>
    </source>
</evidence>
<dbReference type="PANTHER" id="PTHR30547:SF5">
    <property type="entry name" value="NUCLEASE YHCG-RELATED"/>
    <property type="match status" value="1"/>
</dbReference>
<organism evidence="3 4">
    <name type="scientific">Flavobacterium calami</name>
    <dbReference type="NCBI Taxonomy" id="3139144"/>
    <lineage>
        <taxon>Bacteria</taxon>
        <taxon>Pseudomonadati</taxon>
        <taxon>Bacteroidota</taxon>
        <taxon>Flavobacteriia</taxon>
        <taxon>Flavobacteriales</taxon>
        <taxon>Flavobacteriaceae</taxon>
        <taxon>Flavobacterium</taxon>
    </lineage>
</organism>